<feature type="transmembrane region" description="Helical" evidence="1">
    <location>
        <begin position="5"/>
        <end position="25"/>
    </location>
</feature>
<comment type="caution">
    <text evidence="2">The sequence shown here is derived from an EMBL/GenBank/DDBJ whole genome shotgun (WGS) entry which is preliminary data.</text>
</comment>
<dbReference type="Pfam" id="PF19447">
    <property type="entry name" value="DUF5985"/>
    <property type="match status" value="1"/>
</dbReference>
<keyword evidence="1" id="KW-0472">Membrane</keyword>
<name>A0ABU6JJE0_9BURK</name>
<gene>
    <name evidence="2" type="ORF">RY831_28810</name>
</gene>
<keyword evidence="1" id="KW-1133">Transmembrane helix</keyword>
<feature type="transmembrane region" description="Helical" evidence="1">
    <location>
        <begin position="31"/>
        <end position="51"/>
    </location>
</feature>
<dbReference type="Proteomes" id="UP001352263">
    <property type="component" value="Unassembled WGS sequence"/>
</dbReference>
<sequence length="85" mass="9545">MGAIIYSLCALTSLLCAVLLFRSYASFRHRILLWSGLSFSILFINNGLVVIDKVLVPTVDLSIWRLVCALVALMPLLYGLIWEED</sequence>
<keyword evidence="1" id="KW-0812">Transmembrane</keyword>
<evidence type="ECO:0000313" key="2">
    <source>
        <dbReference type="EMBL" id="MEC4723164.1"/>
    </source>
</evidence>
<reference evidence="2 3" key="1">
    <citation type="submission" date="2023-10" db="EMBL/GenBank/DDBJ databases">
        <title>Noviherbaspirillum sp. CPCC 100848 genome assembly.</title>
        <authorList>
            <person name="Li X.Y."/>
            <person name="Fang X.M."/>
        </authorList>
    </citation>
    <scope>NUCLEOTIDE SEQUENCE [LARGE SCALE GENOMIC DNA]</scope>
    <source>
        <strain evidence="2 3">CPCC 100848</strain>
    </source>
</reference>
<evidence type="ECO:0000256" key="1">
    <source>
        <dbReference type="SAM" id="Phobius"/>
    </source>
</evidence>
<proteinExistence type="predicted"/>
<dbReference type="InterPro" id="IPR046027">
    <property type="entry name" value="DUF5985"/>
</dbReference>
<evidence type="ECO:0000313" key="3">
    <source>
        <dbReference type="Proteomes" id="UP001352263"/>
    </source>
</evidence>
<keyword evidence="3" id="KW-1185">Reference proteome</keyword>
<feature type="transmembrane region" description="Helical" evidence="1">
    <location>
        <begin position="63"/>
        <end position="82"/>
    </location>
</feature>
<accession>A0ABU6JJE0</accession>
<protein>
    <submittedName>
        <fullName evidence="2">DUF5985 family protein</fullName>
    </submittedName>
</protein>
<organism evidence="2 3">
    <name type="scientific">Noviherbaspirillum album</name>
    <dbReference type="NCBI Taxonomy" id="3080276"/>
    <lineage>
        <taxon>Bacteria</taxon>
        <taxon>Pseudomonadati</taxon>
        <taxon>Pseudomonadota</taxon>
        <taxon>Betaproteobacteria</taxon>
        <taxon>Burkholderiales</taxon>
        <taxon>Oxalobacteraceae</taxon>
        <taxon>Noviherbaspirillum</taxon>
    </lineage>
</organism>
<dbReference type="RefSeq" id="WP_326509786.1">
    <property type="nucleotide sequence ID" value="NZ_JAWIIV010000045.1"/>
</dbReference>
<dbReference type="EMBL" id="JAWIIV010000045">
    <property type="protein sequence ID" value="MEC4723164.1"/>
    <property type="molecule type" value="Genomic_DNA"/>
</dbReference>